<protein>
    <recommendedName>
        <fullName evidence="5">DNA-binding protein</fullName>
    </recommendedName>
</protein>
<reference evidence="2 4" key="1">
    <citation type="journal article" date="2016" name="Plant Dis.">
        <title>Improved production of propionic acid using genome shuffling.</title>
        <authorList>
            <person name="Luna-Flores C.H."/>
            <person name="Palfreyman R.W."/>
            <person name="Kromer J.O."/>
            <person name="Nielsen L.K."/>
            <person name="Marcellin E."/>
        </authorList>
    </citation>
    <scope>NUCLEOTIDE SEQUENCE [LARGE SCALE GENOMIC DNA]</scope>
    <source>
        <strain evidence="2 4">F3E8</strain>
    </source>
</reference>
<dbReference type="EMBL" id="CP014352">
    <property type="protein sequence ID" value="AMS04630.1"/>
    <property type="molecule type" value="Genomic_DNA"/>
</dbReference>
<accession>A0AAC9AN17</accession>
<evidence type="ECO:0008006" key="5">
    <source>
        <dbReference type="Google" id="ProtNLM"/>
    </source>
</evidence>
<evidence type="ECO:0000313" key="3">
    <source>
        <dbReference type="Proteomes" id="UP000075221"/>
    </source>
</evidence>
<reference evidence="1 3" key="2">
    <citation type="submission" date="2016-02" db="EMBL/GenBank/DDBJ databases">
        <title>Complete Genome Sequence of Propionibacterium acidipropionici ATCC 55737.</title>
        <authorList>
            <person name="Luna Flores C.H."/>
            <person name="Nielsen L.K."/>
            <person name="Marcellin E."/>
        </authorList>
    </citation>
    <scope>NUCLEOTIDE SEQUENCE [LARGE SCALE GENOMIC DNA]</scope>
    <source>
        <strain evidence="1 3">ATCC 55737</strain>
    </source>
</reference>
<dbReference type="EMBL" id="CP015970">
    <property type="protein sequence ID" value="AOZ46119.1"/>
    <property type="molecule type" value="Genomic_DNA"/>
</dbReference>
<dbReference type="RefSeq" id="WP_062819046.1">
    <property type="nucleotide sequence ID" value="NZ_CP014352.1"/>
</dbReference>
<evidence type="ECO:0000313" key="4">
    <source>
        <dbReference type="Proteomes" id="UP000178666"/>
    </source>
</evidence>
<sequence>MTAITAERFLSPDELAARWNLTVKAVHQMLRRDEVHGIKIRNKWRVAPDEVARFEREGARR</sequence>
<dbReference type="Proteomes" id="UP000075221">
    <property type="component" value="Chromosome"/>
</dbReference>
<proteinExistence type="predicted"/>
<dbReference type="Proteomes" id="UP000178666">
    <property type="component" value="Chromosome"/>
</dbReference>
<name>A0AAC9AN17_9ACTN</name>
<evidence type="ECO:0000313" key="2">
    <source>
        <dbReference type="EMBL" id="AOZ46119.1"/>
    </source>
</evidence>
<organism evidence="1 3">
    <name type="scientific">Acidipropionibacterium acidipropionici</name>
    <dbReference type="NCBI Taxonomy" id="1748"/>
    <lineage>
        <taxon>Bacteria</taxon>
        <taxon>Bacillati</taxon>
        <taxon>Actinomycetota</taxon>
        <taxon>Actinomycetes</taxon>
        <taxon>Propionibacteriales</taxon>
        <taxon>Propionibacteriaceae</taxon>
        <taxon>Acidipropionibacterium</taxon>
    </lineage>
</organism>
<evidence type="ECO:0000313" key="1">
    <source>
        <dbReference type="EMBL" id="AMS04630.1"/>
    </source>
</evidence>
<keyword evidence="4" id="KW-1185">Reference proteome</keyword>
<gene>
    <name evidence="2" type="ORF">A8L58_04655</name>
    <name evidence="1" type="ORF">AXH35_03190</name>
</gene>
<dbReference type="AlphaFoldDB" id="A0AAC9AN17"/>